<dbReference type="InterPro" id="IPR036047">
    <property type="entry name" value="F-box-like_dom_sf"/>
</dbReference>
<name>A0A426ZD19_ENSVE</name>
<dbReference type="EMBL" id="AMZH03007220">
    <property type="protein sequence ID" value="RRT61853.1"/>
    <property type="molecule type" value="Genomic_DNA"/>
</dbReference>
<evidence type="ECO:0000313" key="1">
    <source>
        <dbReference type="EMBL" id="RRT61853.1"/>
    </source>
</evidence>
<reference evidence="1 2" key="1">
    <citation type="journal article" date="2014" name="Agronomy (Basel)">
        <title>A Draft Genome Sequence for Ensete ventricosum, the Drought-Tolerant Tree Against Hunger.</title>
        <authorList>
            <person name="Harrison J."/>
            <person name="Moore K.A."/>
            <person name="Paszkiewicz K."/>
            <person name="Jones T."/>
            <person name="Grant M."/>
            <person name="Ambacheew D."/>
            <person name="Muzemil S."/>
            <person name="Studholme D.J."/>
        </authorList>
    </citation>
    <scope>NUCLEOTIDE SEQUENCE [LARGE SCALE GENOMIC DNA]</scope>
</reference>
<evidence type="ECO:0008006" key="3">
    <source>
        <dbReference type="Google" id="ProtNLM"/>
    </source>
</evidence>
<dbReference type="SUPFAM" id="SSF81383">
    <property type="entry name" value="F-box domain"/>
    <property type="match status" value="1"/>
</dbReference>
<proteinExistence type="predicted"/>
<sequence>MSLRRAILSRVSSSSISFLGESRSWARPERSEVEEIEGGGRDGVLAAAGEGEEEEEAGRWARMLPELIAEIVRRVEAGGERWPLRKDVVSCACVCRRWREVTRGAVRPPLETGKITFPSSLKEVTLFTVEDFVPLFLVETRSPRRHKKTSIFWLAYYRAYGQLEILITFW</sequence>
<dbReference type="Gene3D" id="1.20.1280.50">
    <property type="match status" value="1"/>
</dbReference>
<evidence type="ECO:0000313" key="2">
    <source>
        <dbReference type="Proteomes" id="UP000287651"/>
    </source>
</evidence>
<protein>
    <recommendedName>
        <fullName evidence="3">F-box domain-containing protein</fullName>
    </recommendedName>
</protein>
<accession>A0A426ZD19</accession>
<gene>
    <name evidence="1" type="ORF">B296_00043864</name>
</gene>
<dbReference type="AlphaFoldDB" id="A0A426ZD19"/>
<comment type="caution">
    <text evidence="1">The sequence shown here is derived from an EMBL/GenBank/DDBJ whole genome shotgun (WGS) entry which is preliminary data.</text>
</comment>
<organism evidence="1 2">
    <name type="scientific">Ensete ventricosum</name>
    <name type="common">Abyssinian banana</name>
    <name type="synonym">Musa ensete</name>
    <dbReference type="NCBI Taxonomy" id="4639"/>
    <lineage>
        <taxon>Eukaryota</taxon>
        <taxon>Viridiplantae</taxon>
        <taxon>Streptophyta</taxon>
        <taxon>Embryophyta</taxon>
        <taxon>Tracheophyta</taxon>
        <taxon>Spermatophyta</taxon>
        <taxon>Magnoliopsida</taxon>
        <taxon>Liliopsida</taxon>
        <taxon>Zingiberales</taxon>
        <taxon>Musaceae</taxon>
        <taxon>Ensete</taxon>
    </lineage>
</organism>
<dbReference type="Proteomes" id="UP000287651">
    <property type="component" value="Unassembled WGS sequence"/>
</dbReference>